<feature type="transmembrane region" description="Helical" evidence="1">
    <location>
        <begin position="117"/>
        <end position="134"/>
    </location>
</feature>
<keyword evidence="3" id="KW-1185">Reference proteome</keyword>
<reference evidence="2 3" key="1">
    <citation type="submission" date="2016-03" db="EMBL/GenBank/DDBJ databases">
        <authorList>
            <person name="Ploux O."/>
        </authorList>
    </citation>
    <scope>NUCLEOTIDE SEQUENCE [LARGE SCALE GENOMIC DNA]</scope>
    <source>
        <strain evidence="2 3">R-45370</strain>
    </source>
</reference>
<feature type="transmembrane region" description="Helical" evidence="1">
    <location>
        <begin position="20"/>
        <end position="38"/>
    </location>
</feature>
<proteinExistence type="predicted"/>
<protein>
    <submittedName>
        <fullName evidence="2">Uncharacterized protein</fullName>
    </submittedName>
</protein>
<dbReference type="RefSeq" id="WP_066984810.1">
    <property type="nucleotide sequence ID" value="NZ_LUUI01000125.1"/>
</dbReference>
<name>A0A177N547_9GAMM</name>
<dbReference type="Proteomes" id="UP000078476">
    <property type="component" value="Unassembled WGS sequence"/>
</dbReference>
<dbReference type="AlphaFoldDB" id="A0A177N547"/>
<dbReference type="OrthoDB" id="5572905at2"/>
<keyword evidence="1" id="KW-1133">Transmembrane helix</keyword>
<dbReference type="EMBL" id="LUUI01000125">
    <property type="protein sequence ID" value="OAI12951.1"/>
    <property type="molecule type" value="Genomic_DNA"/>
</dbReference>
<feature type="transmembrane region" description="Helical" evidence="1">
    <location>
        <begin position="83"/>
        <end position="105"/>
    </location>
</feature>
<sequence length="139" mass="15674">MNTRSISKTSLNILQLLLQINFNVSVIFVLVVSLMSLAGSDIFFENNSDLYGPLANNLRMVLLYLCFVQLAVYGFYQMHSNYAAVFTLGAFLLILIVSLQFYSIINQIEIDPSYQQIFLYVGLSHVLYGGICVLRKNNG</sequence>
<dbReference type="STRING" id="980561.A1359_01420"/>
<keyword evidence="1" id="KW-0472">Membrane</keyword>
<gene>
    <name evidence="2" type="ORF">A1359_01420</name>
</gene>
<organism evidence="2 3">
    <name type="scientific">Methylomonas lenta</name>
    <dbReference type="NCBI Taxonomy" id="980561"/>
    <lineage>
        <taxon>Bacteria</taxon>
        <taxon>Pseudomonadati</taxon>
        <taxon>Pseudomonadota</taxon>
        <taxon>Gammaproteobacteria</taxon>
        <taxon>Methylococcales</taxon>
        <taxon>Methylococcaceae</taxon>
        <taxon>Methylomonas</taxon>
    </lineage>
</organism>
<evidence type="ECO:0000256" key="1">
    <source>
        <dbReference type="SAM" id="Phobius"/>
    </source>
</evidence>
<keyword evidence="1" id="KW-0812">Transmembrane</keyword>
<evidence type="ECO:0000313" key="3">
    <source>
        <dbReference type="Proteomes" id="UP000078476"/>
    </source>
</evidence>
<comment type="caution">
    <text evidence="2">The sequence shown here is derived from an EMBL/GenBank/DDBJ whole genome shotgun (WGS) entry which is preliminary data.</text>
</comment>
<feature type="transmembrane region" description="Helical" evidence="1">
    <location>
        <begin position="58"/>
        <end position="76"/>
    </location>
</feature>
<accession>A0A177N547</accession>
<evidence type="ECO:0000313" key="2">
    <source>
        <dbReference type="EMBL" id="OAI12951.1"/>
    </source>
</evidence>